<comment type="caution">
    <text evidence="2">The sequence shown here is derived from an EMBL/GenBank/DDBJ whole genome shotgun (WGS) entry which is preliminary data.</text>
</comment>
<name>A0A7J0F3Z9_9ERIC</name>
<sequence>MGQANLDRRNHHRQGRGVYSTEKETRKIPPTIPPCTTWAEGIACTSTTSLILRTPLVIIVVCQRQNLLEVASQCGWALDSGSRRSFGWALDSGSSLVCGGLA</sequence>
<organism evidence="2 3">
    <name type="scientific">Actinidia rufa</name>
    <dbReference type="NCBI Taxonomy" id="165716"/>
    <lineage>
        <taxon>Eukaryota</taxon>
        <taxon>Viridiplantae</taxon>
        <taxon>Streptophyta</taxon>
        <taxon>Embryophyta</taxon>
        <taxon>Tracheophyta</taxon>
        <taxon>Spermatophyta</taxon>
        <taxon>Magnoliopsida</taxon>
        <taxon>eudicotyledons</taxon>
        <taxon>Gunneridae</taxon>
        <taxon>Pentapetalae</taxon>
        <taxon>asterids</taxon>
        <taxon>Ericales</taxon>
        <taxon>Actinidiaceae</taxon>
        <taxon>Actinidia</taxon>
    </lineage>
</organism>
<dbReference type="AlphaFoldDB" id="A0A7J0F3Z9"/>
<keyword evidence="3" id="KW-1185">Reference proteome</keyword>
<dbReference type="EMBL" id="BJWL01000008">
    <property type="protein sequence ID" value="GFY93411.1"/>
    <property type="molecule type" value="Genomic_DNA"/>
</dbReference>
<protein>
    <submittedName>
        <fullName evidence="2">Uncharacterized protein</fullName>
    </submittedName>
</protein>
<dbReference type="Proteomes" id="UP000585474">
    <property type="component" value="Unassembled WGS sequence"/>
</dbReference>
<reference evidence="2 3" key="1">
    <citation type="submission" date="2019-07" db="EMBL/GenBank/DDBJ databases">
        <title>De Novo Assembly of kiwifruit Actinidia rufa.</title>
        <authorList>
            <person name="Sugita-Konishi S."/>
            <person name="Sato K."/>
            <person name="Mori E."/>
            <person name="Abe Y."/>
            <person name="Kisaki G."/>
            <person name="Hamano K."/>
            <person name="Suezawa K."/>
            <person name="Otani M."/>
            <person name="Fukuda T."/>
            <person name="Manabe T."/>
            <person name="Gomi K."/>
            <person name="Tabuchi M."/>
            <person name="Akimitsu K."/>
            <person name="Kataoka I."/>
        </authorList>
    </citation>
    <scope>NUCLEOTIDE SEQUENCE [LARGE SCALE GENOMIC DNA]</scope>
    <source>
        <strain evidence="3">cv. Fuchu</strain>
    </source>
</reference>
<evidence type="ECO:0000256" key="1">
    <source>
        <dbReference type="SAM" id="MobiDB-lite"/>
    </source>
</evidence>
<proteinExistence type="predicted"/>
<evidence type="ECO:0000313" key="2">
    <source>
        <dbReference type="EMBL" id="GFY93411.1"/>
    </source>
</evidence>
<feature type="region of interest" description="Disordered" evidence="1">
    <location>
        <begin position="1"/>
        <end position="31"/>
    </location>
</feature>
<accession>A0A7J0F3Z9</accession>
<gene>
    <name evidence="2" type="ORF">Acr_08g0018070</name>
</gene>
<evidence type="ECO:0000313" key="3">
    <source>
        <dbReference type="Proteomes" id="UP000585474"/>
    </source>
</evidence>